<proteinExistence type="predicted"/>
<name>A0A369CEU4_9GAMM</name>
<dbReference type="EMBL" id="QPJY01000002">
    <property type="protein sequence ID" value="RCX32091.1"/>
    <property type="molecule type" value="Genomic_DNA"/>
</dbReference>
<evidence type="ECO:0000313" key="2">
    <source>
        <dbReference type="EMBL" id="RCX32091.1"/>
    </source>
</evidence>
<organism evidence="2 3">
    <name type="scientific">Thioalbus denitrificans</name>
    <dbReference type="NCBI Taxonomy" id="547122"/>
    <lineage>
        <taxon>Bacteria</taxon>
        <taxon>Pseudomonadati</taxon>
        <taxon>Pseudomonadota</taxon>
        <taxon>Gammaproteobacteria</taxon>
        <taxon>Chromatiales</taxon>
        <taxon>Ectothiorhodospiraceae</taxon>
        <taxon>Thioalbus</taxon>
    </lineage>
</organism>
<accession>A0A369CEU4</accession>
<keyword evidence="1" id="KW-0472">Membrane</keyword>
<gene>
    <name evidence="2" type="ORF">DFQ59_102444</name>
</gene>
<dbReference type="Proteomes" id="UP000252707">
    <property type="component" value="Unassembled WGS sequence"/>
</dbReference>
<comment type="caution">
    <text evidence="2">The sequence shown here is derived from an EMBL/GenBank/DDBJ whole genome shotgun (WGS) entry which is preliminary data.</text>
</comment>
<keyword evidence="1" id="KW-0812">Transmembrane</keyword>
<sequence>MKSLFDELLVAWAAGVITWAVVRTFSATPPDIPGTGGTVAALGAVIGLLGTAIALYRWVNRRRDDPDEGKP</sequence>
<keyword evidence="1" id="KW-1133">Transmembrane helix</keyword>
<protein>
    <submittedName>
        <fullName evidence="2">Uncharacterized protein</fullName>
    </submittedName>
</protein>
<reference evidence="2 3" key="1">
    <citation type="submission" date="2018-07" db="EMBL/GenBank/DDBJ databases">
        <title>Genomic Encyclopedia of Type Strains, Phase IV (KMG-IV): sequencing the most valuable type-strain genomes for metagenomic binning, comparative biology and taxonomic classification.</title>
        <authorList>
            <person name="Goeker M."/>
        </authorList>
    </citation>
    <scope>NUCLEOTIDE SEQUENCE [LARGE SCALE GENOMIC DNA]</scope>
    <source>
        <strain evidence="2 3">DSM 26407</strain>
    </source>
</reference>
<evidence type="ECO:0000256" key="1">
    <source>
        <dbReference type="SAM" id="Phobius"/>
    </source>
</evidence>
<dbReference type="RefSeq" id="WP_114278908.1">
    <property type="nucleotide sequence ID" value="NZ_QPJY01000002.1"/>
</dbReference>
<feature type="transmembrane region" description="Helical" evidence="1">
    <location>
        <begin position="36"/>
        <end position="56"/>
    </location>
</feature>
<evidence type="ECO:0000313" key="3">
    <source>
        <dbReference type="Proteomes" id="UP000252707"/>
    </source>
</evidence>
<keyword evidence="3" id="KW-1185">Reference proteome</keyword>
<dbReference type="AlphaFoldDB" id="A0A369CEU4"/>